<organism evidence="1 2">
    <name type="scientific">Nocardia cyriacigeorgica</name>
    <dbReference type="NCBI Taxonomy" id="135487"/>
    <lineage>
        <taxon>Bacteria</taxon>
        <taxon>Bacillati</taxon>
        <taxon>Actinomycetota</taxon>
        <taxon>Actinomycetes</taxon>
        <taxon>Mycobacteriales</taxon>
        <taxon>Nocardiaceae</taxon>
        <taxon>Nocardia</taxon>
    </lineage>
</organism>
<gene>
    <name evidence="1" type="ORF">NCTC10797_04832</name>
</gene>
<protein>
    <submittedName>
        <fullName evidence="1">Uncharacterized protein</fullName>
    </submittedName>
</protein>
<proteinExistence type="predicted"/>
<evidence type="ECO:0000313" key="1">
    <source>
        <dbReference type="EMBL" id="VFB01022.1"/>
    </source>
</evidence>
<sequence length="49" mass="4940">MTTATVAPVGARGEQRPGAVLVGGTIRPLASDVTHASAHRSTTRNGEIA</sequence>
<dbReference type="EMBL" id="LR215973">
    <property type="protein sequence ID" value="VFB01022.1"/>
    <property type="molecule type" value="Genomic_DNA"/>
</dbReference>
<name>A0A4U8W4V7_9NOCA</name>
<reference evidence="1 2" key="1">
    <citation type="submission" date="2019-02" db="EMBL/GenBank/DDBJ databases">
        <authorList>
            <consortium name="Pathogen Informatics"/>
        </authorList>
    </citation>
    <scope>NUCLEOTIDE SEQUENCE [LARGE SCALE GENOMIC DNA]</scope>
    <source>
        <strain evidence="1 2">3012STDY6756504</strain>
    </source>
</reference>
<dbReference type="Proteomes" id="UP000290439">
    <property type="component" value="Chromosome"/>
</dbReference>
<accession>A0A4U8W4V7</accession>
<evidence type="ECO:0000313" key="2">
    <source>
        <dbReference type="Proteomes" id="UP000290439"/>
    </source>
</evidence>
<dbReference type="AlphaFoldDB" id="A0A4U8W4V7"/>